<dbReference type="EMBL" id="CAJPVJ010002776">
    <property type="protein sequence ID" value="CAG2166778.1"/>
    <property type="molecule type" value="Genomic_DNA"/>
</dbReference>
<name>A0A7R9LTF1_9ACAR</name>
<gene>
    <name evidence="2" type="ORF">ONB1V03_LOCUS6293</name>
</gene>
<evidence type="ECO:0000313" key="2">
    <source>
        <dbReference type="EMBL" id="CAD7647518.1"/>
    </source>
</evidence>
<dbReference type="Gene3D" id="3.50.50.60">
    <property type="entry name" value="FAD/NAD(P)-binding domain"/>
    <property type="match status" value="1"/>
</dbReference>
<feature type="region of interest" description="Disordered" evidence="1">
    <location>
        <begin position="1"/>
        <end position="28"/>
    </location>
</feature>
<keyword evidence="3" id="KW-1185">Reference proteome</keyword>
<dbReference type="SUPFAM" id="SSF51905">
    <property type="entry name" value="FAD/NAD(P)-binding domain"/>
    <property type="match status" value="1"/>
</dbReference>
<dbReference type="InterPro" id="IPR036188">
    <property type="entry name" value="FAD/NAD-bd_sf"/>
</dbReference>
<reference evidence="2" key="1">
    <citation type="submission" date="2020-11" db="EMBL/GenBank/DDBJ databases">
        <authorList>
            <person name="Tran Van P."/>
        </authorList>
    </citation>
    <scope>NUCLEOTIDE SEQUENCE</scope>
</reference>
<dbReference type="Proteomes" id="UP000728032">
    <property type="component" value="Unassembled WGS sequence"/>
</dbReference>
<dbReference type="OrthoDB" id="20799at2759"/>
<protein>
    <recommendedName>
        <fullName evidence="4">FAD-binding domain-containing protein</fullName>
    </recommendedName>
</protein>
<organism evidence="2">
    <name type="scientific">Oppiella nova</name>
    <dbReference type="NCBI Taxonomy" id="334625"/>
    <lineage>
        <taxon>Eukaryota</taxon>
        <taxon>Metazoa</taxon>
        <taxon>Ecdysozoa</taxon>
        <taxon>Arthropoda</taxon>
        <taxon>Chelicerata</taxon>
        <taxon>Arachnida</taxon>
        <taxon>Acari</taxon>
        <taxon>Acariformes</taxon>
        <taxon>Sarcoptiformes</taxon>
        <taxon>Oribatida</taxon>
        <taxon>Brachypylina</taxon>
        <taxon>Oppioidea</taxon>
        <taxon>Oppiidae</taxon>
        <taxon>Oppiella</taxon>
    </lineage>
</organism>
<sequence length="283" mass="31662">MRVSAESRQRARFGRRQSGADSPTLRPPFAEEVDRIRAEEVVAEAESERRVVLGRNISRMTSSAAIDALDALVSATTVQEVLRKYERLQEGLSLRPFVGQLEFFWKLKQKLVSKQLQKFSKISAILQKLEKRAQNRQYLGNRALVGQRVLVIGGGISGLRVATELLLLGASVLCVEKRNQFTRNNVIHLWPNVISDMKSLGAKRFYGQFCVGAIDHIAIRALQLILLKIALLLGLRFRPNITFQELCPRLLAQKDGVCADAQHCDCCCHSHGFGGQSRVLSLL</sequence>
<evidence type="ECO:0000313" key="3">
    <source>
        <dbReference type="Proteomes" id="UP000728032"/>
    </source>
</evidence>
<dbReference type="EMBL" id="OC917601">
    <property type="protein sequence ID" value="CAD7647518.1"/>
    <property type="molecule type" value="Genomic_DNA"/>
</dbReference>
<evidence type="ECO:0008006" key="4">
    <source>
        <dbReference type="Google" id="ProtNLM"/>
    </source>
</evidence>
<accession>A0A7R9LTF1</accession>
<proteinExistence type="predicted"/>
<evidence type="ECO:0000256" key="1">
    <source>
        <dbReference type="SAM" id="MobiDB-lite"/>
    </source>
</evidence>
<dbReference type="AlphaFoldDB" id="A0A7R9LTF1"/>